<dbReference type="InterPro" id="IPR000180">
    <property type="entry name" value="Dipep_AS"/>
</dbReference>
<sequence length="323" mass="35967">MEAKVRDFFMSGFIADAHCDTLLDLAQNKRRFMEKSSTGHLDFPRMEEGRVALQFFAAFIGSEYKPERALKRTLQLIDVFYKEVLANDKEIVLGTSYRQIKRAIQKKQQKVALLTIEGGEALAGDLHVLHVLYRLGVRGIGLTWNQRNDIADGVWESTSGGGLTNFGRRVVREMNTLGMIVDLAHIAEKGFWDTLQVSEKPVMVSHANCRKVHDHPRNLSDEQIKALADAGGVIGLTLAPDFIGKERDLDSFLAHVDHVAGLVGTKCIAIGSDYDGIEETPAGLEDVTKMPNLVIALFKRGYTLEEVKNIMGQNLLDYLAKIL</sequence>
<dbReference type="PROSITE" id="PS00869">
    <property type="entry name" value="RENAL_DIPEPTIDASE_1"/>
    <property type="match status" value="1"/>
</dbReference>
<proteinExistence type="predicted"/>
<dbReference type="Pfam" id="PF01244">
    <property type="entry name" value="Peptidase_M19"/>
    <property type="match status" value="1"/>
</dbReference>
<gene>
    <name evidence="1" type="ORF">Tfer_0239</name>
</gene>
<comment type="caution">
    <text evidence="1">The sequence shown here is derived from an EMBL/GenBank/DDBJ whole genome shotgun (WGS) entry which is preliminary data.</text>
</comment>
<evidence type="ECO:0000313" key="1">
    <source>
        <dbReference type="EMBL" id="KNZ71161.1"/>
    </source>
</evidence>
<evidence type="ECO:0000313" key="2">
    <source>
        <dbReference type="Proteomes" id="UP000037175"/>
    </source>
</evidence>
<name>A0A0L6W6R7_9FIRM</name>
<dbReference type="Proteomes" id="UP000037175">
    <property type="component" value="Unassembled WGS sequence"/>
</dbReference>
<protein>
    <submittedName>
        <fullName evidence="1">Membrane dipeptidase</fullName>
    </submittedName>
</protein>
<keyword evidence="2" id="KW-1185">Reference proteome</keyword>
<dbReference type="Gene3D" id="3.20.20.140">
    <property type="entry name" value="Metal-dependent hydrolases"/>
    <property type="match status" value="1"/>
</dbReference>
<dbReference type="PANTHER" id="PTHR10443:SF12">
    <property type="entry name" value="DIPEPTIDASE"/>
    <property type="match status" value="1"/>
</dbReference>
<dbReference type="InterPro" id="IPR032466">
    <property type="entry name" value="Metal_Hydrolase"/>
</dbReference>
<dbReference type="AlphaFoldDB" id="A0A0L6W6R7"/>
<dbReference type="CDD" id="cd01301">
    <property type="entry name" value="rDP_like"/>
    <property type="match status" value="1"/>
</dbReference>
<dbReference type="EMBL" id="LGTE01000001">
    <property type="protein sequence ID" value="KNZ71161.1"/>
    <property type="molecule type" value="Genomic_DNA"/>
</dbReference>
<accession>A0A0L6W6R7</accession>
<dbReference type="GO" id="GO:0070573">
    <property type="term" value="F:metallodipeptidase activity"/>
    <property type="evidence" value="ECO:0007669"/>
    <property type="project" value="InterPro"/>
</dbReference>
<reference evidence="2" key="1">
    <citation type="submission" date="2015-07" db="EMBL/GenBank/DDBJ databases">
        <title>Complete Genome of Thermincola ferriacetica strain Z-0001T.</title>
        <authorList>
            <person name="Lusk B."/>
            <person name="Badalamenti J.P."/>
            <person name="Parameswaran P."/>
            <person name="Bond D.R."/>
            <person name="Torres C.I."/>
        </authorList>
    </citation>
    <scope>NUCLEOTIDE SEQUENCE [LARGE SCALE GENOMIC DNA]</scope>
    <source>
        <strain evidence="2">Z-0001</strain>
    </source>
</reference>
<dbReference type="PANTHER" id="PTHR10443">
    <property type="entry name" value="MICROSOMAL DIPEPTIDASE"/>
    <property type="match status" value="1"/>
</dbReference>
<dbReference type="SUPFAM" id="SSF51556">
    <property type="entry name" value="Metallo-dependent hydrolases"/>
    <property type="match status" value="1"/>
</dbReference>
<organism evidence="1 2">
    <name type="scientific">Thermincola ferriacetica</name>
    <dbReference type="NCBI Taxonomy" id="281456"/>
    <lineage>
        <taxon>Bacteria</taxon>
        <taxon>Bacillati</taxon>
        <taxon>Bacillota</taxon>
        <taxon>Clostridia</taxon>
        <taxon>Eubacteriales</taxon>
        <taxon>Thermincolaceae</taxon>
        <taxon>Thermincola</taxon>
    </lineage>
</organism>
<dbReference type="InterPro" id="IPR008257">
    <property type="entry name" value="Pept_M19"/>
</dbReference>
<dbReference type="PATRIC" id="fig|281456.6.peg.249"/>
<dbReference type="GO" id="GO:0006508">
    <property type="term" value="P:proteolysis"/>
    <property type="evidence" value="ECO:0007669"/>
    <property type="project" value="InterPro"/>
</dbReference>
<dbReference type="PROSITE" id="PS51365">
    <property type="entry name" value="RENAL_DIPEPTIDASE_2"/>
    <property type="match status" value="1"/>
</dbReference>